<comment type="caution">
    <text evidence="1">The sequence shown here is derived from an EMBL/GenBank/DDBJ whole genome shotgun (WGS) entry which is preliminary data.</text>
</comment>
<dbReference type="AlphaFoldDB" id="A0A8B5UCL5"/>
<accession>A0A8B5UCL5</accession>
<dbReference type="EMBL" id="VHGY01000106">
    <property type="protein sequence ID" value="TPU59207.1"/>
    <property type="molecule type" value="Genomic_DNA"/>
</dbReference>
<gene>
    <name evidence="1" type="ORF">FJU42_20565</name>
</gene>
<dbReference type="Pfam" id="PF10734">
    <property type="entry name" value="DUF2523"/>
    <property type="match status" value="1"/>
</dbReference>
<dbReference type="InterPro" id="IPR019670">
    <property type="entry name" value="DUF2523"/>
</dbReference>
<dbReference type="Proteomes" id="UP000315888">
    <property type="component" value="Unassembled WGS sequence"/>
</dbReference>
<reference evidence="1 2" key="1">
    <citation type="submission" date="2019-06" db="EMBL/GenBank/DDBJ databases">
        <title>A Diverse Panel of Clinical Acinetobacter baumannii for Research Use.</title>
        <authorList>
            <person name="Mcgann P."/>
            <person name="Snesrud E."/>
            <person name="Galac M.R."/>
        </authorList>
    </citation>
    <scope>NUCLEOTIDE SEQUENCE [LARGE SCALE GENOMIC DNA]</scope>
    <source>
        <strain evidence="1 2">MRSN14237</strain>
    </source>
</reference>
<evidence type="ECO:0000313" key="2">
    <source>
        <dbReference type="Proteomes" id="UP000315888"/>
    </source>
</evidence>
<proteinExistence type="predicted"/>
<protein>
    <submittedName>
        <fullName evidence="1">DUF2523 domain-containing protein</fullName>
    </submittedName>
</protein>
<sequence length="96" mass="10537">MIRGLVFLLMYVGEKFLSTAFKKLLLGAGLGLVSFGLSQSVFSILLNYVNNQFQQLSGLFYLIDLAGVDVAISYILSAISIRITMDAGKLSIRKLQ</sequence>
<name>A0A8B5UCL5_ACIBA</name>
<organism evidence="1 2">
    <name type="scientific">Acinetobacter baumannii</name>
    <dbReference type="NCBI Taxonomy" id="470"/>
    <lineage>
        <taxon>Bacteria</taxon>
        <taxon>Pseudomonadati</taxon>
        <taxon>Pseudomonadota</taxon>
        <taxon>Gammaproteobacteria</taxon>
        <taxon>Moraxellales</taxon>
        <taxon>Moraxellaceae</taxon>
        <taxon>Acinetobacter</taxon>
        <taxon>Acinetobacter calcoaceticus/baumannii complex</taxon>
    </lineage>
</organism>
<evidence type="ECO:0000313" key="1">
    <source>
        <dbReference type="EMBL" id="TPU59207.1"/>
    </source>
</evidence>
<dbReference type="RefSeq" id="WP_000617950.1">
    <property type="nucleotide sequence ID" value="NZ_CAUYZP010000024.1"/>
</dbReference>